<keyword evidence="2" id="KW-1185">Reference proteome</keyword>
<evidence type="ECO:0000313" key="1">
    <source>
        <dbReference type="EMBL" id="CAE1321808.1"/>
    </source>
</evidence>
<accession>A0A812EJ62</accession>
<dbReference type="PANTHER" id="PTHR45598:SF1">
    <property type="entry name" value="4FE-4S FERREDOXIN-TYPE DOMAIN-CONTAINING PROTEIN"/>
    <property type="match status" value="1"/>
</dbReference>
<name>A0A812EJ62_ACAPH</name>
<sequence>MGKRTKCPALRIASWNVRSMRTGVGRSGSAHLLHRVKFALSLSLSLSLSLKFDLALSLSLSMFLSLSISLYRSLSIDLCLPLSLSTSLSSKHPGDIQVQIIGSRRSSLQNLSLHCEDCDTDHPASRPKRIPRNPAVDYVFGKSKFIPSLLLRVILGTGRNRRTLRFQHSNKKMSLSSTIRANHRVAMITPERGCDYQIGCLLRTGCNQTFLQMYTPSYLPHFPASRYTFHRPCLVLQPSLRLSSSRSTSAPSDGPGLTCAIK</sequence>
<evidence type="ECO:0000313" key="2">
    <source>
        <dbReference type="Proteomes" id="UP000597762"/>
    </source>
</evidence>
<gene>
    <name evidence="1" type="ORF">SPHA_71883</name>
</gene>
<dbReference type="EMBL" id="CAHIKZ030005270">
    <property type="protein sequence ID" value="CAE1321808.1"/>
    <property type="molecule type" value="Genomic_DNA"/>
</dbReference>
<protein>
    <submittedName>
        <fullName evidence="1">Uncharacterized protein</fullName>
    </submittedName>
</protein>
<dbReference type="PANTHER" id="PTHR45598">
    <property type="entry name" value="PROTEIN CBG11839-RELATED"/>
    <property type="match status" value="1"/>
</dbReference>
<dbReference type="Proteomes" id="UP000597762">
    <property type="component" value="Unassembled WGS sequence"/>
</dbReference>
<reference evidence="1" key="1">
    <citation type="submission" date="2021-01" db="EMBL/GenBank/DDBJ databases">
        <authorList>
            <person name="Li R."/>
            <person name="Bekaert M."/>
        </authorList>
    </citation>
    <scope>NUCLEOTIDE SEQUENCE</scope>
    <source>
        <strain evidence="1">Farmed</strain>
    </source>
</reference>
<proteinExistence type="predicted"/>
<dbReference type="AlphaFoldDB" id="A0A812EJ62"/>
<organism evidence="1 2">
    <name type="scientific">Acanthosepion pharaonis</name>
    <name type="common">Pharaoh cuttlefish</name>
    <name type="synonym">Sepia pharaonis</name>
    <dbReference type="NCBI Taxonomy" id="158019"/>
    <lineage>
        <taxon>Eukaryota</taxon>
        <taxon>Metazoa</taxon>
        <taxon>Spiralia</taxon>
        <taxon>Lophotrochozoa</taxon>
        <taxon>Mollusca</taxon>
        <taxon>Cephalopoda</taxon>
        <taxon>Coleoidea</taxon>
        <taxon>Decapodiformes</taxon>
        <taxon>Sepiida</taxon>
        <taxon>Sepiina</taxon>
        <taxon>Sepiidae</taxon>
        <taxon>Acanthosepion</taxon>
    </lineage>
</organism>
<comment type="caution">
    <text evidence="1">The sequence shown here is derived from an EMBL/GenBank/DDBJ whole genome shotgun (WGS) entry which is preliminary data.</text>
</comment>